<dbReference type="AlphaFoldDB" id="A0A8H4SXN0"/>
<keyword evidence="4" id="KW-1185">Reference proteome</keyword>
<feature type="signal peptide" evidence="1">
    <location>
        <begin position="1"/>
        <end position="23"/>
    </location>
</feature>
<evidence type="ECO:0000259" key="2">
    <source>
        <dbReference type="Pfam" id="PF22803"/>
    </source>
</evidence>
<reference evidence="3" key="1">
    <citation type="journal article" date="2020" name="BMC Genomics">
        <title>Correction to: Identification and distribution of gene clusters required for synthesis of sphingolipid metabolism inhibitors in diverse species of the filamentous fungus Fusarium.</title>
        <authorList>
            <person name="Kim H.S."/>
            <person name="Lohmar J.M."/>
            <person name="Busman M."/>
            <person name="Brown D.W."/>
            <person name="Naumann T.A."/>
            <person name="Divon H.H."/>
            <person name="Lysoe E."/>
            <person name="Uhlig S."/>
            <person name="Proctor R.H."/>
        </authorList>
    </citation>
    <scope>NUCLEOTIDE SEQUENCE</scope>
    <source>
        <strain evidence="3">NRRL 20472</strain>
    </source>
</reference>
<proteinExistence type="predicted"/>
<feature type="chain" id="PRO_5034609398" description="Glycan binding protein Y3-like domain-containing protein" evidence="1">
    <location>
        <begin position="24"/>
        <end position="127"/>
    </location>
</feature>
<evidence type="ECO:0000313" key="4">
    <source>
        <dbReference type="Proteomes" id="UP000622797"/>
    </source>
</evidence>
<name>A0A8H4SXN0_9HYPO</name>
<accession>A0A8H4SXN0</accession>
<evidence type="ECO:0000313" key="3">
    <source>
        <dbReference type="EMBL" id="KAF4947485.1"/>
    </source>
</evidence>
<sequence>MHFSTSFATFVLLTGSVISGVSAKCHKSGIFWPGGYNAIADDAEKECRRGAFTGTFRPGEVKYKCFQYGSGVKLEFSITNKNTRQSFDLKDEHCIDGLRNEIYGCSRGGISEVAGWVYSSDPNEGRC</sequence>
<feature type="domain" description="Glycan binding protein Y3-like" evidence="2">
    <location>
        <begin position="52"/>
        <end position="127"/>
    </location>
</feature>
<dbReference type="InterPro" id="IPR054443">
    <property type="entry name" value="Y3-like_dom"/>
</dbReference>
<dbReference type="OrthoDB" id="4825549at2759"/>
<gene>
    <name evidence="3" type="ORF">FSARC_13963</name>
</gene>
<protein>
    <recommendedName>
        <fullName evidence="2">Glycan binding protein Y3-like domain-containing protein</fullName>
    </recommendedName>
</protein>
<organism evidence="3 4">
    <name type="scientific">Fusarium sarcochroum</name>
    <dbReference type="NCBI Taxonomy" id="1208366"/>
    <lineage>
        <taxon>Eukaryota</taxon>
        <taxon>Fungi</taxon>
        <taxon>Dikarya</taxon>
        <taxon>Ascomycota</taxon>
        <taxon>Pezizomycotina</taxon>
        <taxon>Sordariomycetes</taxon>
        <taxon>Hypocreomycetidae</taxon>
        <taxon>Hypocreales</taxon>
        <taxon>Nectriaceae</taxon>
        <taxon>Fusarium</taxon>
        <taxon>Fusarium lateritium species complex</taxon>
    </lineage>
</organism>
<dbReference type="Proteomes" id="UP000622797">
    <property type="component" value="Unassembled WGS sequence"/>
</dbReference>
<keyword evidence="1" id="KW-0732">Signal</keyword>
<dbReference type="Pfam" id="PF22803">
    <property type="entry name" value="GBD_Y3"/>
    <property type="match status" value="1"/>
</dbReference>
<evidence type="ECO:0000256" key="1">
    <source>
        <dbReference type="SAM" id="SignalP"/>
    </source>
</evidence>
<comment type="caution">
    <text evidence="3">The sequence shown here is derived from an EMBL/GenBank/DDBJ whole genome shotgun (WGS) entry which is preliminary data.</text>
</comment>
<dbReference type="EMBL" id="JABEXW010001103">
    <property type="protein sequence ID" value="KAF4947485.1"/>
    <property type="molecule type" value="Genomic_DNA"/>
</dbReference>
<reference evidence="3" key="2">
    <citation type="submission" date="2020-05" db="EMBL/GenBank/DDBJ databases">
        <authorList>
            <person name="Kim H.-S."/>
            <person name="Proctor R.H."/>
            <person name="Brown D.W."/>
        </authorList>
    </citation>
    <scope>NUCLEOTIDE SEQUENCE</scope>
    <source>
        <strain evidence="3">NRRL 20472</strain>
    </source>
</reference>